<dbReference type="SUPFAM" id="SSF46785">
    <property type="entry name" value="Winged helix' DNA-binding domain"/>
    <property type="match status" value="1"/>
</dbReference>
<dbReference type="PANTHER" id="PTHR33221:SF2">
    <property type="entry name" value="TRANSCRIPTIONAL REGULATOR"/>
    <property type="match status" value="1"/>
</dbReference>
<dbReference type="EMBL" id="AP027080">
    <property type="protein sequence ID" value="BDU71254.1"/>
    <property type="molecule type" value="Genomic_DNA"/>
</dbReference>
<protein>
    <submittedName>
        <fullName evidence="1">Rrf2 family transcriptional regulator</fullName>
    </submittedName>
</protein>
<dbReference type="InterPro" id="IPR036390">
    <property type="entry name" value="WH_DNA-bd_sf"/>
</dbReference>
<name>A0AA48K6X2_9BACT</name>
<gene>
    <name evidence="1" type="ORF">METEAL_04280</name>
</gene>
<evidence type="ECO:0000313" key="1">
    <source>
        <dbReference type="EMBL" id="BDU71254.1"/>
    </source>
</evidence>
<evidence type="ECO:0000313" key="2">
    <source>
        <dbReference type="Proteomes" id="UP001238179"/>
    </source>
</evidence>
<dbReference type="RefSeq" id="WP_316414140.1">
    <property type="nucleotide sequence ID" value="NZ_AP027080.1"/>
</dbReference>
<dbReference type="PROSITE" id="PS51197">
    <property type="entry name" value="HTH_RRF2_2"/>
    <property type="match status" value="1"/>
</dbReference>
<dbReference type="PANTHER" id="PTHR33221">
    <property type="entry name" value="WINGED HELIX-TURN-HELIX TRANSCRIPTIONAL REGULATOR, RRF2 FAMILY"/>
    <property type="match status" value="1"/>
</dbReference>
<dbReference type="InterPro" id="IPR036388">
    <property type="entry name" value="WH-like_DNA-bd_sf"/>
</dbReference>
<dbReference type="AlphaFoldDB" id="A0AA48K6X2"/>
<organism evidence="1 2">
    <name type="scientific">Mesoterricola silvestris</name>
    <dbReference type="NCBI Taxonomy" id="2927979"/>
    <lineage>
        <taxon>Bacteria</taxon>
        <taxon>Pseudomonadati</taxon>
        <taxon>Acidobacteriota</taxon>
        <taxon>Holophagae</taxon>
        <taxon>Holophagales</taxon>
        <taxon>Holophagaceae</taxon>
        <taxon>Mesoterricola</taxon>
    </lineage>
</organism>
<dbReference type="NCBIfam" id="TIGR00738">
    <property type="entry name" value="rrf2_super"/>
    <property type="match status" value="1"/>
</dbReference>
<dbReference type="Pfam" id="PF02082">
    <property type="entry name" value="Rrf2"/>
    <property type="match status" value="1"/>
</dbReference>
<proteinExistence type="predicted"/>
<dbReference type="InterPro" id="IPR000944">
    <property type="entry name" value="Tscrpt_reg_Rrf2"/>
</dbReference>
<dbReference type="GO" id="GO:0003700">
    <property type="term" value="F:DNA-binding transcription factor activity"/>
    <property type="evidence" value="ECO:0007669"/>
    <property type="project" value="TreeGrafter"/>
</dbReference>
<dbReference type="GO" id="GO:0005829">
    <property type="term" value="C:cytosol"/>
    <property type="evidence" value="ECO:0007669"/>
    <property type="project" value="TreeGrafter"/>
</dbReference>
<dbReference type="InterPro" id="IPR030489">
    <property type="entry name" value="TR_Rrf2-type_CS"/>
</dbReference>
<dbReference type="Gene3D" id="1.10.10.10">
    <property type="entry name" value="Winged helix-like DNA-binding domain superfamily/Winged helix DNA-binding domain"/>
    <property type="match status" value="1"/>
</dbReference>
<dbReference type="PROSITE" id="PS01332">
    <property type="entry name" value="HTH_RRF2_1"/>
    <property type="match status" value="1"/>
</dbReference>
<reference evidence="2" key="1">
    <citation type="journal article" date="2023" name="Int. J. Syst. Evol. Microbiol.">
        <title>Mesoterricola silvestris gen. nov., sp. nov., Mesoterricola sediminis sp. nov., Geothrix oryzae sp. nov., Geothrix edaphica sp. nov., Geothrix rubra sp. nov., and Geothrix limicola sp. nov., six novel members of Acidobacteriota isolated from soils.</title>
        <authorList>
            <person name="Itoh H."/>
            <person name="Sugisawa Y."/>
            <person name="Mise K."/>
            <person name="Xu Z."/>
            <person name="Kuniyasu M."/>
            <person name="Ushijima N."/>
            <person name="Kawano K."/>
            <person name="Kobayashi E."/>
            <person name="Shiratori Y."/>
            <person name="Masuda Y."/>
            <person name="Senoo K."/>
        </authorList>
    </citation>
    <scope>NUCLEOTIDE SEQUENCE [LARGE SCALE GENOMIC DNA]</scope>
    <source>
        <strain evidence="2">W79</strain>
    </source>
</reference>
<dbReference type="KEGG" id="msil:METEAL_04280"/>
<sequence length="155" mass="16376">MLGISRQTDYAVRVVLHLACLEKGAQVSIAEISESRSLPMPFVRRLIKPLVTRGILVSARGSSGGIRLARSAGDISLLDVVQAMEGGMALNHCADADKGCPLSGDCPVQSVWVGATNVLERHLAQVHFDTLAVGPHGHVVAHQRLHTETSVAAGN</sequence>
<keyword evidence="2" id="KW-1185">Reference proteome</keyword>
<dbReference type="Proteomes" id="UP001238179">
    <property type="component" value="Chromosome"/>
</dbReference>
<accession>A0AA48K6X2</accession>